<evidence type="ECO:0000256" key="2">
    <source>
        <dbReference type="ARBA" id="ARBA00004270"/>
    </source>
</evidence>
<keyword evidence="9" id="KW-0378">Hydrolase</keyword>
<dbReference type="InterPro" id="IPR029058">
    <property type="entry name" value="AB_hydrolase_fold"/>
</dbReference>
<keyword evidence="8" id="KW-0967">Endosome</keyword>
<dbReference type="GO" id="GO:0034727">
    <property type="term" value="P:piecemeal microautophagy of the nucleus"/>
    <property type="evidence" value="ECO:0007669"/>
    <property type="project" value="TreeGrafter"/>
</dbReference>
<comment type="subunit">
    <text evidence="5">Binds to both phosphatidylinositol (PI) and phosphatidylinositol 3,5-bisphosphate (PIP2).</text>
</comment>
<dbReference type="EMBL" id="KL197763">
    <property type="protein sequence ID" value="KDQ50269.1"/>
    <property type="molecule type" value="Genomic_DNA"/>
</dbReference>
<dbReference type="GO" id="GO:0004806">
    <property type="term" value="F:triacylglycerol lipase activity"/>
    <property type="evidence" value="ECO:0007669"/>
    <property type="project" value="UniProtKB-EC"/>
</dbReference>
<dbReference type="AlphaFoldDB" id="A0A067P649"/>
<keyword evidence="23" id="KW-1185">Reference proteome</keyword>
<dbReference type="FunFam" id="3.40.50.1820:FF:000129">
    <property type="entry name" value="Autophagy related lipase Atg15, putative"/>
    <property type="match status" value="1"/>
</dbReference>
<evidence type="ECO:0000256" key="17">
    <source>
        <dbReference type="ARBA" id="ARBA00024663"/>
    </source>
</evidence>
<evidence type="ECO:0000256" key="20">
    <source>
        <dbReference type="SAM" id="SignalP"/>
    </source>
</evidence>
<evidence type="ECO:0000313" key="23">
    <source>
        <dbReference type="Proteomes" id="UP000027265"/>
    </source>
</evidence>
<evidence type="ECO:0000256" key="7">
    <source>
        <dbReference type="ARBA" id="ARBA00022692"/>
    </source>
</evidence>
<evidence type="ECO:0000256" key="8">
    <source>
        <dbReference type="ARBA" id="ARBA00022753"/>
    </source>
</evidence>
<evidence type="ECO:0000256" key="6">
    <source>
        <dbReference type="ARBA" id="ARBA00013279"/>
    </source>
</evidence>
<sequence length="440" mass="48702">MVQLLPSALRLLLSSLLWSPDPEPTLIQSSALQFQLRHQHALTNTSTAVFADVPPSFIQETYRVSSRRLTSHRPYSQAAFQNARQRSIESVRMRALGQGNQTGMRTERMLWEDIEVLGPEVGERETVLTLAKMTNNAYMQPSDAQWYDLSSDWNASYPFGWEPDEDGFRGHVFVSTDNSTVVVSIKGTSASWIVGGGGPTTRKDKLNDNLLFSCCCARVGPTWWPVCDCYSGGYKCDLNCLEKSLVEDSLFYPVGINLYNNVSYMYPDATIWMTGHSLGGALASLVGSTFGAPVVAFEAPGEKMAARRLHLPSPPSTQHITHVYHTADPIAMGTCNGVSSTCAIAGYAMESRCHLGKVIKYDTVSKLNWGVDVRTHPIRVVIERLLAEDWEPAPKDGKEGDERGKGKQVPEPIEEEDCVDCFNWEYGEFKNVPSLGGCGW</sequence>
<dbReference type="GO" id="GO:0046461">
    <property type="term" value="P:neutral lipid catabolic process"/>
    <property type="evidence" value="ECO:0007669"/>
    <property type="project" value="TreeGrafter"/>
</dbReference>
<dbReference type="InParanoid" id="A0A067P649"/>
<evidence type="ECO:0000256" key="16">
    <source>
        <dbReference type="ARBA" id="ARBA00023180"/>
    </source>
</evidence>
<evidence type="ECO:0000256" key="15">
    <source>
        <dbReference type="ARBA" id="ARBA00023136"/>
    </source>
</evidence>
<protein>
    <recommendedName>
        <fullName evidence="6">triacylglycerol lipase</fullName>
        <ecNumber evidence="6">3.1.1.3</ecNumber>
    </recommendedName>
    <alternativeName>
        <fullName evidence="18">Autophagy-related protein 15</fullName>
    </alternativeName>
</protein>
<dbReference type="GO" id="GO:0032585">
    <property type="term" value="C:multivesicular body membrane"/>
    <property type="evidence" value="ECO:0007669"/>
    <property type="project" value="UniProtKB-SubCell"/>
</dbReference>
<evidence type="ECO:0000256" key="1">
    <source>
        <dbReference type="ARBA" id="ARBA00001024"/>
    </source>
</evidence>
<dbReference type="InterPro" id="IPR002921">
    <property type="entry name" value="Fungal_lipase-type"/>
</dbReference>
<dbReference type="GO" id="GO:0006660">
    <property type="term" value="P:phosphatidylserine catabolic process"/>
    <property type="evidence" value="ECO:0007669"/>
    <property type="project" value="TreeGrafter"/>
</dbReference>
<evidence type="ECO:0000256" key="18">
    <source>
        <dbReference type="ARBA" id="ARBA00029828"/>
    </source>
</evidence>
<evidence type="ECO:0000256" key="3">
    <source>
        <dbReference type="ARBA" id="ARBA00004343"/>
    </source>
</evidence>
<dbReference type="InterPro" id="IPR050805">
    <property type="entry name" value="ATG15_Lipase"/>
</dbReference>
<evidence type="ECO:0000313" key="22">
    <source>
        <dbReference type="EMBL" id="KDQ50269.1"/>
    </source>
</evidence>
<keyword evidence="14" id="KW-0443">Lipid metabolism</keyword>
<evidence type="ECO:0000256" key="9">
    <source>
        <dbReference type="ARBA" id="ARBA00022801"/>
    </source>
</evidence>
<evidence type="ECO:0000256" key="10">
    <source>
        <dbReference type="ARBA" id="ARBA00022963"/>
    </source>
</evidence>
<keyword evidence="7" id="KW-0812">Transmembrane</keyword>
<keyword evidence="11" id="KW-0735">Signal-anchor</keyword>
<feature type="chain" id="PRO_5001642881" description="triacylglycerol lipase" evidence="20">
    <location>
        <begin position="20"/>
        <end position="440"/>
    </location>
</feature>
<comment type="catalytic activity">
    <reaction evidence="1">
        <text>a triacylglycerol + H2O = a diacylglycerol + a fatty acid + H(+)</text>
        <dbReference type="Rhea" id="RHEA:12044"/>
        <dbReference type="ChEBI" id="CHEBI:15377"/>
        <dbReference type="ChEBI" id="CHEBI:15378"/>
        <dbReference type="ChEBI" id="CHEBI:17855"/>
        <dbReference type="ChEBI" id="CHEBI:18035"/>
        <dbReference type="ChEBI" id="CHEBI:28868"/>
        <dbReference type="EC" id="3.1.1.3"/>
    </reaction>
</comment>
<evidence type="ECO:0000256" key="19">
    <source>
        <dbReference type="SAM" id="MobiDB-lite"/>
    </source>
</evidence>
<dbReference type="GO" id="GO:0004620">
    <property type="term" value="F:phospholipase activity"/>
    <property type="evidence" value="ECO:0007669"/>
    <property type="project" value="TreeGrafter"/>
</dbReference>
<keyword evidence="13" id="KW-0072">Autophagy</keyword>
<evidence type="ECO:0000256" key="11">
    <source>
        <dbReference type="ARBA" id="ARBA00022968"/>
    </source>
</evidence>
<dbReference type="Pfam" id="PF01764">
    <property type="entry name" value="Lipase_3"/>
    <property type="match status" value="1"/>
</dbReference>
<dbReference type="Gene3D" id="3.40.50.1820">
    <property type="entry name" value="alpha/beta hydrolase"/>
    <property type="match status" value="1"/>
</dbReference>
<evidence type="ECO:0000256" key="14">
    <source>
        <dbReference type="ARBA" id="ARBA00023098"/>
    </source>
</evidence>
<organism evidence="22 23">
    <name type="scientific">Jaapia argillacea MUCL 33604</name>
    <dbReference type="NCBI Taxonomy" id="933084"/>
    <lineage>
        <taxon>Eukaryota</taxon>
        <taxon>Fungi</taxon>
        <taxon>Dikarya</taxon>
        <taxon>Basidiomycota</taxon>
        <taxon>Agaricomycotina</taxon>
        <taxon>Agaricomycetes</taxon>
        <taxon>Agaricomycetidae</taxon>
        <taxon>Jaapiales</taxon>
        <taxon>Jaapiaceae</taxon>
        <taxon>Jaapia</taxon>
    </lineage>
</organism>
<keyword evidence="10" id="KW-0442">Lipid degradation</keyword>
<evidence type="ECO:0000256" key="13">
    <source>
        <dbReference type="ARBA" id="ARBA00023006"/>
    </source>
</evidence>
<keyword evidence="15" id="KW-0472">Membrane</keyword>
<evidence type="ECO:0000256" key="5">
    <source>
        <dbReference type="ARBA" id="ARBA00011137"/>
    </source>
</evidence>
<dbReference type="EC" id="3.1.1.3" evidence="6"/>
<keyword evidence="12" id="KW-1133">Transmembrane helix</keyword>
<dbReference type="HOGENOM" id="CLU_028295_1_1_1"/>
<dbReference type="FunCoup" id="A0A067P649">
    <property type="interactions" value="64"/>
</dbReference>
<dbReference type="PANTHER" id="PTHR47175">
    <property type="entry name" value="LIPASE ATG15-RELATED"/>
    <property type="match status" value="1"/>
</dbReference>
<gene>
    <name evidence="22" type="ORF">JAAARDRAFT_42266</name>
</gene>
<feature type="signal peptide" evidence="20">
    <location>
        <begin position="1"/>
        <end position="19"/>
    </location>
</feature>
<keyword evidence="16" id="KW-0325">Glycoprotein</keyword>
<dbReference type="CDD" id="cd00519">
    <property type="entry name" value="Lipase_3"/>
    <property type="match status" value="1"/>
</dbReference>
<dbReference type="OrthoDB" id="58570at2759"/>
<feature type="domain" description="Fungal lipase-type" evidence="21">
    <location>
        <begin position="263"/>
        <end position="288"/>
    </location>
</feature>
<feature type="compositionally biased region" description="Basic and acidic residues" evidence="19">
    <location>
        <begin position="392"/>
        <end position="405"/>
    </location>
</feature>
<dbReference type="PANTHER" id="PTHR47175:SF2">
    <property type="entry name" value="LIPASE ATG15-RELATED"/>
    <property type="match status" value="1"/>
</dbReference>
<comment type="function">
    <text evidence="17">Lipase which is essential for lysis of subvacuolar cytoplasm to vacuole targeted bodies and intravacuolar autophagic bodies. Involved in the lysis of intravacuolar multivesicular body (MVB) vesicles. The intravacuolar membrane disintegration by ATG15 is critical to life span extension.</text>
</comment>
<comment type="similarity">
    <text evidence="4">Belongs to the AB hydrolase superfamily. Lipase family.</text>
</comment>
<accession>A0A067P649</accession>
<dbReference type="Proteomes" id="UP000027265">
    <property type="component" value="Unassembled WGS sequence"/>
</dbReference>
<proteinExistence type="inferred from homology"/>
<evidence type="ECO:0000259" key="21">
    <source>
        <dbReference type="Pfam" id="PF01764"/>
    </source>
</evidence>
<dbReference type="SUPFAM" id="SSF53474">
    <property type="entry name" value="alpha/beta-Hydrolases"/>
    <property type="match status" value="1"/>
</dbReference>
<comment type="subcellular location">
    <subcellularLocation>
        <location evidence="3">Endosome</location>
        <location evidence="3">Multivesicular body membrane</location>
        <topology evidence="3">Single-pass type II membrane protein</topology>
    </subcellularLocation>
    <subcellularLocation>
        <location evidence="2">Prevacuolar compartment membrane</location>
        <topology evidence="2">Single-pass type II membrane protein</topology>
    </subcellularLocation>
</comment>
<evidence type="ECO:0000256" key="4">
    <source>
        <dbReference type="ARBA" id="ARBA00010701"/>
    </source>
</evidence>
<dbReference type="STRING" id="933084.A0A067P649"/>
<dbReference type="GO" id="GO:0005775">
    <property type="term" value="C:vacuolar lumen"/>
    <property type="evidence" value="ECO:0007669"/>
    <property type="project" value="TreeGrafter"/>
</dbReference>
<keyword evidence="20" id="KW-0732">Signal</keyword>
<name>A0A067P649_9AGAM</name>
<feature type="region of interest" description="Disordered" evidence="19">
    <location>
        <begin position="392"/>
        <end position="411"/>
    </location>
</feature>
<reference evidence="23" key="1">
    <citation type="journal article" date="2014" name="Proc. Natl. Acad. Sci. U.S.A.">
        <title>Extensive sampling of basidiomycete genomes demonstrates inadequacy of the white-rot/brown-rot paradigm for wood decay fungi.</title>
        <authorList>
            <person name="Riley R."/>
            <person name="Salamov A.A."/>
            <person name="Brown D.W."/>
            <person name="Nagy L.G."/>
            <person name="Floudas D."/>
            <person name="Held B.W."/>
            <person name="Levasseur A."/>
            <person name="Lombard V."/>
            <person name="Morin E."/>
            <person name="Otillar R."/>
            <person name="Lindquist E.A."/>
            <person name="Sun H."/>
            <person name="LaButti K.M."/>
            <person name="Schmutz J."/>
            <person name="Jabbour D."/>
            <person name="Luo H."/>
            <person name="Baker S.E."/>
            <person name="Pisabarro A.G."/>
            <person name="Walton J.D."/>
            <person name="Blanchette R.A."/>
            <person name="Henrissat B."/>
            <person name="Martin F."/>
            <person name="Cullen D."/>
            <person name="Hibbett D.S."/>
            <person name="Grigoriev I.V."/>
        </authorList>
    </citation>
    <scope>NUCLEOTIDE SEQUENCE [LARGE SCALE GENOMIC DNA]</scope>
    <source>
        <strain evidence="23">MUCL 33604</strain>
    </source>
</reference>
<dbReference type="GO" id="GO:0034496">
    <property type="term" value="P:multivesicular body membrane disassembly"/>
    <property type="evidence" value="ECO:0007669"/>
    <property type="project" value="TreeGrafter"/>
</dbReference>
<evidence type="ECO:0000256" key="12">
    <source>
        <dbReference type="ARBA" id="ARBA00022989"/>
    </source>
</evidence>